<proteinExistence type="predicted"/>
<evidence type="ECO:0000313" key="2">
    <source>
        <dbReference type="Proteomes" id="UP000550401"/>
    </source>
</evidence>
<evidence type="ECO:0000313" key="1">
    <source>
        <dbReference type="EMBL" id="MBA8888278.1"/>
    </source>
</evidence>
<organism evidence="1 2">
    <name type="scientific">Dokdonella fugitiva</name>
    <dbReference type="NCBI Taxonomy" id="328517"/>
    <lineage>
        <taxon>Bacteria</taxon>
        <taxon>Pseudomonadati</taxon>
        <taxon>Pseudomonadota</taxon>
        <taxon>Gammaproteobacteria</taxon>
        <taxon>Lysobacterales</taxon>
        <taxon>Rhodanobacteraceae</taxon>
        <taxon>Dokdonella</taxon>
    </lineage>
</organism>
<keyword evidence="2" id="KW-1185">Reference proteome</keyword>
<dbReference type="RefSeq" id="WP_182531326.1">
    <property type="nucleotide sequence ID" value="NZ_JACGXL010000003.1"/>
</dbReference>
<gene>
    <name evidence="1" type="ORF">FHW12_002502</name>
</gene>
<name>A0A839F411_9GAMM</name>
<dbReference type="AlphaFoldDB" id="A0A839F411"/>
<dbReference type="Proteomes" id="UP000550401">
    <property type="component" value="Unassembled WGS sequence"/>
</dbReference>
<dbReference type="EMBL" id="JACGXL010000003">
    <property type="protein sequence ID" value="MBA8888278.1"/>
    <property type="molecule type" value="Genomic_DNA"/>
</dbReference>
<comment type="caution">
    <text evidence="1">The sequence shown here is derived from an EMBL/GenBank/DDBJ whole genome shotgun (WGS) entry which is preliminary data.</text>
</comment>
<protein>
    <submittedName>
        <fullName evidence="1">Uncharacterized protein</fullName>
    </submittedName>
</protein>
<reference evidence="1 2" key="1">
    <citation type="submission" date="2020-07" db="EMBL/GenBank/DDBJ databases">
        <title>Genomic Encyclopedia of Type Strains, Phase IV (KMG-V): Genome sequencing to study the core and pangenomes of soil and plant-associated prokaryotes.</title>
        <authorList>
            <person name="Whitman W."/>
        </authorList>
    </citation>
    <scope>NUCLEOTIDE SEQUENCE [LARGE SCALE GENOMIC DNA]</scope>
    <source>
        <strain evidence="1 2">RH2WT43</strain>
    </source>
</reference>
<sequence length="48" mass="4997">MRLGVAGAVRGKMVRTSLHGTFTMADAATTAMAAAIDEQVDAFFAEAH</sequence>
<accession>A0A839F411</accession>